<dbReference type="EnsemblBacteria" id="ABY35532">
    <property type="protein sequence ID" value="ABY35532"/>
    <property type="gene ID" value="Caur_2323"/>
</dbReference>
<dbReference type="GO" id="GO:0016779">
    <property type="term" value="F:nucleotidyltransferase activity"/>
    <property type="evidence" value="ECO:0007669"/>
    <property type="project" value="InterPro"/>
</dbReference>
<sequence>MPTKNICGNVILVHSMVNDQLNNLFRLITACTSRPVWLVGGAVRELLTGHQPVDLDLAIDGSGLAYGAARRLNAIRHRC</sequence>
<proteinExistence type="inferred from homology"/>
<dbReference type="AlphaFoldDB" id="A9WGK0"/>
<dbReference type="STRING" id="324602.Caur_2323"/>
<dbReference type="InterPro" id="IPR002646">
    <property type="entry name" value="PolA_pol_head_dom"/>
</dbReference>
<dbReference type="HOGENOM" id="CLU_2599650_0_0_0"/>
<evidence type="ECO:0000256" key="2">
    <source>
        <dbReference type="RuleBase" id="RU003953"/>
    </source>
</evidence>
<organism evidence="4 5">
    <name type="scientific">Chloroflexus aurantiacus (strain ATCC 29366 / DSM 635 / J-10-fl)</name>
    <dbReference type="NCBI Taxonomy" id="324602"/>
    <lineage>
        <taxon>Bacteria</taxon>
        <taxon>Bacillati</taxon>
        <taxon>Chloroflexota</taxon>
        <taxon>Chloroflexia</taxon>
        <taxon>Chloroflexales</taxon>
        <taxon>Chloroflexineae</taxon>
        <taxon>Chloroflexaceae</taxon>
        <taxon>Chloroflexus</taxon>
    </lineage>
</organism>
<dbReference type="Proteomes" id="UP000002008">
    <property type="component" value="Chromosome"/>
</dbReference>
<dbReference type="SUPFAM" id="SSF81301">
    <property type="entry name" value="Nucleotidyltransferase"/>
    <property type="match status" value="1"/>
</dbReference>
<keyword evidence="1 2" id="KW-0808">Transferase</keyword>
<dbReference type="GO" id="GO:0006396">
    <property type="term" value="P:RNA processing"/>
    <property type="evidence" value="ECO:0007669"/>
    <property type="project" value="InterPro"/>
</dbReference>
<dbReference type="Gene3D" id="3.30.460.10">
    <property type="entry name" value="Beta Polymerase, domain 2"/>
    <property type="match status" value="1"/>
</dbReference>
<dbReference type="InterPro" id="IPR043519">
    <property type="entry name" value="NT_sf"/>
</dbReference>
<keyword evidence="5" id="KW-1185">Reference proteome</keyword>
<dbReference type="RefSeq" id="WP_012258186.1">
    <property type="nucleotide sequence ID" value="NC_010175.1"/>
</dbReference>
<accession>A9WGK0</accession>
<reference evidence="5" key="1">
    <citation type="journal article" date="2011" name="BMC Genomics">
        <title>Complete genome sequence of the filamentous anoxygenic phototrophic bacterium Chloroflexus aurantiacus.</title>
        <authorList>
            <person name="Tang K.H."/>
            <person name="Barry K."/>
            <person name="Chertkov O."/>
            <person name="Dalin E."/>
            <person name="Han C.S."/>
            <person name="Hauser L.J."/>
            <person name="Honchak B.M."/>
            <person name="Karbach L.E."/>
            <person name="Land M.L."/>
            <person name="Lapidus A."/>
            <person name="Larimer F.W."/>
            <person name="Mikhailova N."/>
            <person name="Pitluck S."/>
            <person name="Pierson B.K."/>
            <person name="Blankenship R.E."/>
        </authorList>
    </citation>
    <scope>NUCLEOTIDE SEQUENCE [LARGE SCALE GENOMIC DNA]</scope>
    <source>
        <strain evidence="5">ATCC 29366 / DSM 635 / J-10-fl</strain>
    </source>
</reference>
<feature type="domain" description="Poly A polymerase head" evidence="3">
    <location>
        <begin position="36"/>
        <end position="63"/>
    </location>
</feature>
<dbReference type="InParanoid" id="A9WGK0"/>
<dbReference type="eggNOG" id="COG0617">
    <property type="taxonomic scope" value="Bacteria"/>
</dbReference>
<evidence type="ECO:0000313" key="5">
    <source>
        <dbReference type="Proteomes" id="UP000002008"/>
    </source>
</evidence>
<keyword evidence="2" id="KW-0694">RNA-binding</keyword>
<dbReference type="GO" id="GO:0003723">
    <property type="term" value="F:RNA binding"/>
    <property type="evidence" value="ECO:0007669"/>
    <property type="project" value="UniProtKB-KW"/>
</dbReference>
<name>A9WGK0_CHLAA</name>
<gene>
    <name evidence="4" type="ordered locus">Caur_2323</name>
</gene>
<protein>
    <recommendedName>
        <fullName evidence="3">Poly A polymerase head domain-containing protein</fullName>
    </recommendedName>
</protein>
<dbReference type="Pfam" id="PF01743">
    <property type="entry name" value="PolyA_pol"/>
    <property type="match status" value="1"/>
</dbReference>
<dbReference type="PATRIC" id="fig|324602.8.peg.2630"/>
<evidence type="ECO:0000259" key="3">
    <source>
        <dbReference type="Pfam" id="PF01743"/>
    </source>
</evidence>
<dbReference type="KEGG" id="cau:Caur_2323"/>
<dbReference type="EMBL" id="CP000909">
    <property type="protein sequence ID" value="ABY35532.1"/>
    <property type="molecule type" value="Genomic_DNA"/>
</dbReference>
<evidence type="ECO:0000313" key="4">
    <source>
        <dbReference type="EMBL" id="ABY35532.1"/>
    </source>
</evidence>
<evidence type="ECO:0000256" key="1">
    <source>
        <dbReference type="ARBA" id="ARBA00022679"/>
    </source>
</evidence>
<comment type="similarity">
    <text evidence="2">Belongs to the tRNA nucleotidyltransferase/poly(A) polymerase family.</text>
</comment>